<dbReference type="Proteomes" id="UP001314635">
    <property type="component" value="Unassembled WGS sequence"/>
</dbReference>
<evidence type="ECO:0000313" key="3">
    <source>
        <dbReference type="Proteomes" id="UP001314635"/>
    </source>
</evidence>
<feature type="region of interest" description="Disordered" evidence="1">
    <location>
        <begin position="1"/>
        <end position="20"/>
    </location>
</feature>
<dbReference type="EMBL" id="JAFCLK010000086">
    <property type="protein sequence ID" value="MBR1141607.1"/>
    <property type="molecule type" value="Genomic_DNA"/>
</dbReference>
<evidence type="ECO:0000313" key="2">
    <source>
        <dbReference type="EMBL" id="MBR1141607.1"/>
    </source>
</evidence>
<accession>A0ABS5GJT3</accession>
<comment type="caution">
    <text evidence="2">The sequence shown here is derived from an EMBL/GenBank/DDBJ whole genome shotgun (WGS) entry which is preliminary data.</text>
</comment>
<evidence type="ECO:0000256" key="1">
    <source>
        <dbReference type="SAM" id="MobiDB-lite"/>
    </source>
</evidence>
<keyword evidence="3" id="KW-1185">Reference proteome</keyword>
<gene>
    <name evidence="2" type="ORF">JQ619_38325</name>
</gene>
<organism evidence="2 3">
    <name type="scientific">Bradyrhizobium denitrificans</name>
    <dbReference type="NCBI Taxonomy" id="2734912"/>
    <lineage>
        <taxon>Bacteria</taxon>
        <taxon>Pseudomonadati</taxon>
        <taxon>Pseudomonadota</taxon>
        <taxon>Alphaproteobacteria</taxon>
        <taxon>Hyphomicrobiales</taxon>
        <taxon>Nitrobacteraceae</taxon>
        <taxon>Bradyrhizobium</taxon>
    </lineage>
</organism>
<dbReference type="RefSeq" id="WP_172244152.1">
    <property type="nucleotide sequence ID" value="NZ_JABFDP010000065.1"/>
</dbReference>
<reference evidence="3" key="1">
    <citation type="journal article" date="2021" name="ISME J.">
        <title>Evolutionary origin and ecological implication of a unique nif island in free-living Bradyrhizobium lineages.</title>
        <authorList>
            <person name="Tao J."/>
        </authorList>
    </citation>
    <scope>NUCLEOTIDE SEQUENCE [LARGE SCALE GENOMIC DNA]</scope>
    <source>
        <strain evidence="3">SZCCT0094</strain>
    </source>
</reference>
<sequence length="422" mass="47646">MDLHGRNGQPQSGVDVSGVDQRTRAQVGIQCRGRGDGSAWTNSRLTQKDLREEVAKARSFYPKLDVFVVLTTGPNDVRLKKAAAEISERQARDGSFEVQVHGWDWIEGHLSEHADLAVRYGLIAVASPDFHDATTASTIAKQIGSRLATAVELMNDRRSVNERFTLQSISKHLGFPDWRKLEAIIEGRPDVSASELVNVARALGINEQWLLEGKQTPFLVDPEDYRGAAEQFDSIQRLNPRRIVFVRQSEDDFESIVAAEIDHFRWVTFHWDHPTSSHVGGTGKYQLLEYCCLIRRLYRTFDHPGACTLQGKHLERADFMRLWAGDVYPGTFLHWGHNDHWWIDFAELATGRVEGTSDSARELREAIRIARVVLANHQGPSERDGWMRTQLVHAGMPVNEPKSAAHYPLDLGLSRDRIDVDG</sequence>
<name>A0ABS5GJT3_9BRAD</name>
<evidence type="ECO:0008006" key="4">
    <source>
        <dbReference type="Google" id="ProtNLM"/>
    </source>
</evidence>
<proteinExistence type="predicted"/>
<protein>
    <recommendedName>
        <fullName evidence="4">XRE family transcriptional regulator</fullName>
    </recommendedName>
</protein>